<evidence type="ECO:0000256" key="5">
    <source>
        <dbReference type="SAM" id="SignalP"/>
    </source>
</evidence>
<dbReference type="InterPro" id="IPR036582">
    <property type="entry name" value="Mao_N_sf"/>
</dbReference>
<dbReference type="InterPro" id="IPR038765">
    <property type="entry name" value="Papain-like_cys_pep_sf"/>
</dbReference>
<dbReference type="PANTHER" id="PTHR47053:SF1">
    <property type="entry name" value="MUREIN DD-ENDOPEPTIDASE MEPH-RELATED"/>
    <property type="match status" value="1"/>
</dbReference>
<dbReference type="Gene3D" id="3.30.457.10">
    <property type="entry name" value="Copper amine oxidase-like, N-terminal domain"/>
    <property type="match status" value="1"/>
</dbReference>
<dbReference type="EMBL" id="JACJVO010000028">
    <property type="protein sequence ID" value="MBB6733609.1"/>
    <property type="molecule type" value="Genomic_DNA"/>
</dbReference>
<proteinExistence type="inferred from homology"/>
<keyword evidence="3" id="KW-0378">Hydrolase</keyword>
<evidence type="ECO:0000256" key="3">
    <source>
        <dbReference type="ARBA" id="ARBA00022801"/>
    </source>
</evidence>
<evidence type="ECO:0000259" key="7">
    <source>
        <dbReference type="PROSITE" id="PS51935"/>
    </source>
</evidence>
<sequence length="351" mass="38262">MLRRYATLKSVTLVKIASAASLTALLLHVNPAAAASSPPPPVYLDGKLLPLPVDPVIVSGQSLVPMRAILESEGAKVSWDAGTKTVTATKNDVELTYRIGSDVAYEDGRQLALSTPGQTVNGTTMVPLRFFSESLGNVVKWHSYSRTISISSAKTYETNVEYGANLRSTPDSASDSNIVRLLPTGTHIHVIREIDADWLEVQTENGEIDFLSAKPKYTDYGSASLTDKQADELIAAGSEYLGTPYEFGASSDQTDTFDCSSFVKRVFQQALSIDLPRVSYDQAKVGKEVSIDDLQKGDLLFFSARGLDIGHVAIYAGDGQLLHTYSKTLGVHFEKFDGQWKDRFVTARRIL</sequence>
<dbReference type="Proteomes" id="UP000564644">
    <property type="component" value="Unassembled WGS sequence"/>
</dbReference>
<feature type="domain" description="SH3b" evidence="6">
    <location>
        <begin position="153"/>
        <end position="220"/>
    </location>
</feature>
<dbReference type="GO" id="GO:0008234">
    <property type="term" value="F:cysteine-type peptidase activity"/>
    <property type="evidence" value="ECO:0007669"/>
    <property type="project" value="UniProtKB-KW"/>
</dbReference>
<protein>
    <submittedName>
        <fullName evidence="8">C40 family peptidase</fullName>
    </submittedName>
</protein>
<dbReference type="Pfam" id="PF07833">
    <property type="entry name" value="Cu_amine_oxidN1"/>
    <property type="match status" value="1"/>
</dbReference>
<dbReference type="GO" id="GO:0006508">
    <property type="term" value="P:proteolysis"/>
    <property type="evidence" value="ECO:0007669"/>
    <property type="project" value="UniProtKB-KW"/>
</dbReference>
<feature type="domain" description="NlpC/P60" evidence="7">
    <location>
        <begin position="227"/>
        <end position="351"/>
    </location>
</feature>
<comment type="caution">
    <text evidence="8">The sequence shown here is derived from an EMBL/GenBank/DDBJ whole genome shotgun (WGS) entry which is preliminary data.</text>
</comment>
<dbReference type="Pfam" id="PF00877">
    <property type="entry name" value="NLPC_P60"/>
    <property type="match status" value="1"/>
</dbReference>
<dbReference type="Gene3D" id="3.90.1720.10">
    <property type="entry name" value="endopeptidase domain like (from Nostoc punctiforme)"/>
    <property type="match status" value="1"/>
</dbReference>
<keyword evidence="5" id="KW-0732">Signal</keyword>
<keyword evidence="9" id="KW-1185">Reference proteome</keyword>
<organism evidence="8 9">
    <name type="scientific">Cohnella zeiphila</name>
    <dbReference type="NCBI Taxonomy" id="2761120"/>
    <lineage>
        <taxon>Bacteria</taxon>
        <taxon>Bacillati</taxon>
        <taxon>Bacillota</taxon>
        <taxon>Bacilli</taxon>
        <taxon>Bacillales</taxon>
        <taxon>Paenibacillaceae</taxon>
        <taxon>Cohnella</taxon>
    </lineage>
</organism>
<evidence type="ECO:0000313" key="9">
    <source>
        <dbReference type="Proteomes" id="UP000564644"/>
    </source>
</evidence>
<feature type="chain" id="PRO_5030916094" evidence="5">
    <location>
        <begin position="35"/>
        <end position="351"/>
    </location>
</feature>
<evidence type="ECO:0000256" key="4">
    <source>
        <dbReference type="ARBA" id="ARBA00022807"/>
    </source>
</evidence>
<dbReference type="PROSITE" id="PS51935">
    <property type="entry name" value="NLPC_P60"/>
    <property type="match status" value="1"/>
</dbReference>
<dbReference type="InterPro" id="IPR003646">
    <property type="entry name" value="SH3-like_bac-type"/>
</dbReference>
<dbReference type="InterPro" id="IPR000064">
    <property type="entry name" value="NLP_P60_dom"/>
</dbReference>
<reference evidence="8 9" key="1">
    <citation type="submission" date="2020-08" db="EMBL/GenBank/DDBJ databases">
        <title>Cohnella phylogeny.</title>
        <authorList>
            <person name="Dunlap C."/>
        </authorList>
    </citation>
    <scope>NUCLEOTIDE SEQUENCE [LARGE SCALE GENOMIC DNA]</scope>
    <source>
        <strain evidence="8 9">CBP 2801</strain>
    </source>
</reference>
<dbReference type="PANTHER" id="PTHR47053">
    <property type="entry name" value="MUREIN DD-ENDOPEPTIDASE MEPH-RELATED"/>
    <property type="match status" value="1"/>
</dbReference>
<dbReference type="InterPro" id="IPR051202">
    <property type="entry name" value="Peptidase_C40"/>
</dbReference>
<evidence type="ECO:0000256" key="2">
    <source>
        <dbReference type="ARBA" id="ARBA00022670"/>
    </source>
</evidence>
<dbReference type="InterPro" id="IPR012854">
    <property type="entry name" value="Cu_amine_oxidase-like_N"/>
</dbReference>
<evidence type="ECO:0000313" key="8">
    <source>
        <dbReference type="EMBL" id="MBB6733609.1"/>
    </source>
</evidence>
<dbReference type="PROSITE" id="PS51781">
    <property type="entry name" value="SH3B"/>
    <property type="match status" value="1"/>
</dbReference>
<accession>A0A7X0SPC4</accession>
<keyword evidence="2" id="KW-0645">Protease</keyword>
<dbReference type="SUPFAM" id="SSF54001">
    <property type="entry name" value="Cysteine proteinases"/>
    <property type="match status" value="1"/>
</dbReference>
<evidence type="ECO:0000259" key="6">
    <source>
        <dbReference type="PROSITE" id="PS51781"/>
    </source>
</evidence>
<keyword evidence="4" id="KW-0788">Thiol protease</keyword>
<feature type="signal peptide" evidence="5">
    <location>
        <begin position="1"/>
        <end position="34"/>
    </location>
</feature>
<dbReference type="SUPFAM" id="SSF55383">
    <property type="entry name" value="Copper amine oxidase, domain N"/>
    <property type="match status" value="1"/>
</dbReference>
<dbReference type="AlphaFoldDB" id="A0A7X0SPC4"/>
<evidence type="ECO:0000256" key="1">
    <source>
        <dbReference type="ARBA" id="ARBA00007074"/>
    </source>
</evidence>
<gene>
    <name evidence="8" type="ORF">H7C18_22040</name>
</gene>
<name>A0A7X0SPC4_9BACL</name>
<comment type="similarity">
    <text evidence="1">Belongs to the peptidase C40 family.</text>
</comment>